<dbReference type="Pfam" id="PF21663">
    <property type="entry name" value="WipA_Phos"/>
    <property type="match status" value="1"/>
</dbReference>
<dbReference type="GO" id="GO:0016791">
    <property type="term" value="F:phosphatase activity"/>
    <property type="evidence" value="ECO:0007669"/>
    <property type="project" value="InterPro"/>
</dbReference>
<keyword evidence="3" id="KW-1185">Reference proteome</keyword>
<dbReference type="HOGENOM" id="CLU_548350_0_0_6"/>
<sequence>MTGQHINEQVNIYQRPIIDEMHKADMNIGITIGDLHGNAIKLIFLLVKHGIVTNMSTEDYNRLVEIYNTDVDSLTKEDLDEFNQIVQGMDINNKATIRLIGDELGDRGLGDHYTLMVLNKLHQAKTPLEILYSNHGGAFIDYSEMDATALENINFAEDFSLGDPQQMESLINMHKLISKGLVSREKIMNSADKAYKPALKALSYSLSEDGKEISIYSHAPIGMNNIEELTKQFNTEYKGTTAIELAETIDAINEKFQEAVKSKRVQQASSPNSELYNLAWNTQTGSLVRPKTLTAEGDMIKFVHGHCGGRPLDSHIINLDNNLGKKMRNGQHCNEGEYTVIYSSEHSLNEANKLKLLRNKCETYKNYLSKEIVKLANTLPNDLLQHYRNNHEELDINMISTQIKSGKSLDCTSQGIGIGEKHSSECYPKFYAAVHKYNVVNDMIHALSAKNPIDNMVKIMTDNKKILTDHRSSSGARFFQDILNILSFGLYSKYTKGTFAFWKSRGEVLTDNLDETLLNNPSKKIVL</sequence>
<dbReference type="AlphaFoldDB" id="G9ET76"/>
<gene>
    <name evidence="2" type="ORF">LDG_8506</name>
</gene>
<dbReference type="InterPro" id="IPR048521">
    <property type="entry name" value="WipA_Phos"/>
</dbReference>
<dbReference type="EMBL" id="JH413847">
    <property type="protein sequence ID" value="EHL29543.1"/>
    <property type="molecule type" value="Genomic_DNA"/>
</dbReference>
<evidence type="ECO:0000259" key="1">
    <source>
        <dbReference type="Pfam" id="PF21663"/>
    </source>
</evidence>
<evidence type="ECO:0000313" key="2">
    <source>
        <dbReference type="EMBL" id="EHL29543.1"/>
    </source>
</evidence>
<dbReference type="NCBIfam" id="NF043030">
    <property type="entry name" value="T4SS_Wip"/>
    <property type="match status" value="1"/>
</dbReference>
<dbReference type="OrthoDB" id="5654315at2"/>
<accession>G9ET76</accession>
<reference evidence="2 3" key="1">
    <citation type="journal article" date="2011" name="BMC Genomics">
        <title>Insight into cross-talk between intra-amoebal pathogens.</title>
        <authorList>
            <person name="Gimenez G."/>
            <person name="Bertelli C."/>
            <person name="Moliner C."/>
            <person name="Robert C."/>
            <person name="Raoult D."/>
            <person name="Fournier P.E."/>
            <person name="Greub G."/>
        </authorList>
    </citation>
    <scope>NUCLEOTIDE SEQUENCE [LARGE SCALE GENOMIC DNA]</scope>
    <source>
        <strain evidence="2 3">LLAP12</strain>
    </source>
</reference>
<protein>
    <recommendedName>
        <fullName evidence="1">WipA-like phosphatase domain-containing protein</fullName>
    </recommendedName>
</protein>
<dbReference type="InParanoid" id="G9ET76"/>
<evidence type="ECO:0000313" key="3">
    <source>
        <dbReference type="Proteomes" id="UP000002770"/>
    </source>
</evidence>
<feature type="domain" description="WipA-like phosphatase" evidence="1">
    <location>
        <begin position="97"/>
        <end position="325"/>
    </location>
</feature>
<name>G9ET76_9GAMM</name>
<proteinExistence type="predicted"/>
<organism evidence="2 3">
    <name type="scientific">Legionella drancourtii LLAP12</name>
    <dbReference type="NCBI Taxonomy" id="658187"/>
    <lineage>
        <taxon>Bacteria</taxon>
        <taxon>Pseudomonadati</taxon>
        <taxon>Pseudomonadota</taxon>
        <taxon>Gammaproteobacteria</taxon>
        <taxon>Legionellales</taxon>
        <taxon>Legionellaceae</taxon>
        <taxon>Legionella</taxon>
    </lineage>
</organism>
<dbReference type="Proteomes" id="UP000002770">
    <property type="component" value="Unassembled WGS sequence"/>
</dbReference>
<dbReference type="RefSeq" id="WP_006872380.1">
    <property type="nucleotide sequence ID" value="NZ_JH413847.1"/>
</dbReference>
<dbReference type="eggNOG" id="ENOG5034CFV">
    <property type="taxonomic scope" value="Bacteria"/>
</dbReference>